<dbReference type="Proteomes" id="UP000267049">
    <property type="component" value="Unassembled WGS sequence"/>
</dbReference>
<dbReference type="SUPFAM" id="SSF52788">
    <property type="entry name" value="Phosphotyrosine protein phosphatases I"/>
    <property type="match status" value="1"/>
</dbReference>
<evidence type="ECO:0000313" key="3">
    <source>
        <dbReference type="Proteomes" id="UP000267049"/>
    </source>
</evidence>
<dbReference type="InterPro" id="IPR023485">
    <property type="entry name" value="Ptyr_pPase"/>
</dbReference>
<proteinExistence type="predicted"/>
<name>A0A3M8SYM8_9GAMM</name>
<keyword evidence="3" id="KW-1185">Reference proteome</keyword>
<dbReference type="PIRSF" id="PIRSF029416">
    <property type="entry name" value="UCP029416_PTP"/>
    <property type="match status" value="1"/>
</dbReference>
<dbReference type="Gene3D" id="3.40.50.2300">
    <property type="match status" value="2"/>
</dbReference>
<dbReference type="EMBL" id="RIBS01000001">
    <property type="protein sequence ID" value="RNF86511.1"/>
    <property type="molecule type" value="Genomic_DNA"/>
</dbReference>
<protein>
    <submittedName>
        <fullName evidence="2">Phosphotyrosine protein phosphatase</fullName>
    </submittedName>
</protein>
<dbReference type="SMART" id="SM00226">
    <property type="entry name" value="LMWPc"/>
    <property type="match status" value="1"/>
</dbReference>
<sequence length="108" mass="12405">MRNVLFVCSRNQWRSPTAEQVWKRHPAVRARSAGTSPNARRPISAADVQWADVIVVMENKHRDRVVAQFAWLVEHKAIHVLGIPDEYKYMDPELMEELTQSVGALLDL</sequence>
<accession>A0A3M8SYM8</accession>
<dbReference type="AlphaFoldDB" id="A0A3M8SYM8"/>
<organism evidence="2 3">
    <name type="scientific">Montanilutibacter psychrotolerans</name>
    <dbReference type="NCBI Taxonomy" id="1327343"/>
    <lineage>
        <taxon>Bacteria</taxon>
        <taxon>Pseudomonadati</taxon>
        <taxon>Pseudomonadota</taxon>
        <taxon>Gammaproteobacteria</taxon>
        <taxon>Lysobacterales</taxon>
        <taxon>Lysobacteraceae</taxon>
        <taxon>Montanilutibacter</taxon>
    </lineage>
</organism>
<gene>
    <name evidence="2" type="ORF">EER27_00255</name>
</gene>
<feature type="domain" description="Phosphotyrosine protein phosphatase I" evidence="1">
    <location>
        <begin position="2"/>
        <end position="108"/>
    </location>
</feature>
<dbReference type="OrthoDB" id="7210484at2"/>
<evidence type="ECO:0000259" key="1">
    <source>
        <dbReference type="SMART" id="SM00226"/>
    </source>
</evidence>
<comment type="caution">
    <text evidence="2">The sequence shown here is derived from an EMBL/GenBank/DDBJ whole genome shotgun (WGS) entry which is preliminary data.</text>
</comment>
<dbReference type="InterPro" id="IPR016919">
    <property type="entry name" value="UCP029416_PTP"/>
</dbReference>
<dbReference type="InterPro" id="IPR036196">
    <property type="entry name" value="Ptyr_pPase_sf"/>
</dbReference>
<reference evidence="2 3" key="1">
    <citation type="submission" date="2018-11" db="EMBL/GenBank/DDBJ databases">
        <title>Lysobacter cryohumiis sp. nov., isolated from soil in the Tianshan Mountains, Xinjiang, China.</title>
        <authorList>
            <person name="Luo Y."/>
            <person name="Sheng H."/>
        </authorList>
    </citation>
    <scope>NUCLEOTIDE SEQUENCE [LARGE SCALE GENOMIC DNA]</scope>
    <source>
        <strain evidence="2 3">ZS60</strain>
    </source>
</reference>
<evidence type="ECO:0000313" key="2">
    <source>
        <dbReference type="EMBL" id="RNF86511.1"/>
    </source>
</evidence>